<dbReference type="Proteomes" id="UP001417504">
    <property type="component" value="Unassembled WGS sequence"/>
</dbReference>
<comment type="caution">
    <text evidence="2">The sequence shown here is derived from an EMBL/GenBank/DDBJ whole genome shotgun (WGS) entry which is preliminary data.</text>
</comment>
<sequence>MKYLVPSHLSLAFLSPLLCISALTLDTVQLLSFSAHHVRLVKRSARLNPEQKYTQNSVYLQYSDTGRVSLEIYTDRRITPGWPPTLTIIVNSKTRTVKVEVCEICGDNTHPIDVCPYEPEYESYPYWGNALPQPDLSYPFSSPLTPRQDEQSLEDMFKEYSSINQSIHQDILQYQENMEQLFKDINSNFQSTKTLTSKMNYTPNRMLEEEEFPVLLSCDEKETLNDVTLKSVETNEHAMNEYFAIDGLTPCIYKYWSDHEESEGELEVSQSEPEIVMAQTYEEEAEKEIEVILTRPEDLLQKSKDDQSFVLVNPPTLPYIFDDFKMEVDEKERSKIFCTADTFVLDDSEIIDSYVLEVPDKLPFTNKKRVCFTAQC</sequence>
<proteinExistence type="predicted"/>
<keyword evidence="3" id="KW-1185">Reference proteome</keyword>
<evidence type="ECO:0000313" key="3">
    <source>
        <dbReference type="Proteomes" id="UP001417504"/>
    </source>
</evidence>
<accession>A0AAP0IXS2</accession>
<feature type="signal peptide" evidence="1">
    <location>
        <begin position="1"/>
        <end position="22"/>
    </location>
</feature>
<reference evidence="2 3" key="1">
    <citation type="submission" date="2024-01" db="EMBL/GenBank/DDBJ databases">
        <title>Genome assemblies of Stephania.</title>
        <authorList>
            <person name="Yang L."/>
        </authorList>
    </citation>
    <scope>NUCLEOTIDE SEQUENCE [LARGE SCALE GENOMIC DNA]</scope>
    <source>
        <strain evidence="2">QJT</strain>
        <tissue evidence="2">Leaf</tissue>
    </source>
</reference>
<evidence type="ECO:0000313" key="2">
    <source>
        <dbReference type="EMBL" id="KAK9123837.1"/>
    </source>
</evidence>
<dbReference type="EMBL" id="JBBNAE010000005">
    <property type="protein sequence ID" value="KAK9123837.1"/>
    <property type="molecule type" value="Genomic_DNA"/>
</dbReference>
<feature type="chain" id="PRO_5042995035" evidence="1">
    <location>
        <begin position="23"/>
        <end position="376"/>
    </location>
</feature>
<name>A0AAP0IXS2_9MAGN</name>
<protein>
    <submittedName>
        <fullName evidence="2">Uncharacterized protein</fullName>
    </submittedName>
</protein>
<evidence type="ECO:0000256" key="1">
    <source>
        <dbReference type="SAM" id="SignalP"/>
    </source>
</evidence>
<gene>
    <name evidence="2" type="ORF">Sjap_013439</name>
</gene>
<dbReference type="AlphaFoldDB" id="A0AAP0IXS2"/>
<organism evidence="2 3">
    <name type="scientific">Stephania japonica</name>
    <dbReference type="NCBI Taxonomy" id="461633"/>
    <lineage>
        <taxon>Eukaryota</taxon>
        <taxon>Viridiplantae</taxon>
        <taxon>Streptophyta</taxon>
        <taxon>Embryophyta</taxon>
        <taxon>Tracheophyta</taxon>
        <taxon>Spermatophyta</taxon>
        <taxon>Magnoliopsida</taxon>
        <taxon>Ranunculales</taxon>
        <taxon>Menispermaceae</taxon>
        <taxon>Menispermoideae</taxon>
        <taxon>Cissampelideae</taxon>
        <taxon>Stephania</taxon>
    </lineage>
</organism>
<keyword evidence="1" id="KW-0732">Signal</keyword>